<evidence type="ECO:0000259" key="2">
    <source>
        <dbReference type="SMART" id="SM00418"/>
    </source>
</evidence>
<dbReference type="EMBL" id="FMID01000010">
    <property type="protein sequence ID" value="SCL74537.1"/>
    <property type="molecule type" value="Genomic_DNA"/>
</dbReference>
<dbReference type="SMART" id="SM00418">
    <property type="entry name" value="HTH_ARSR"/>
    <property type="match status" value="2"/>
</dbReference>
<protein>
    <submittedName>
        <fullName evidence="3">EPS-associated transcriptional regulator, MarR family</fullName>
    </submittedName>
</protein>
<dbReference type="CDD" id="cd00090">
    <property type="entry name" value="HTH_ARSR"/>
    <property type="match status" value="2"/>
</dbReference>
<dbReference type="Proteomes" id="UP000184671">
    <property type="component" value="Unassembled WGS sequence"/>
</dbReference>
<organism evidence="3 4">
    <name type="scientific">Methanoculleus chikugoensis</name>
    <dbReference type="NCBI Taxonomy" id="118126"/>
    <lineage>
        <taxon>Archaea</taxon>
        <taxon>Methanobacteriati</taxon>
        <taxon>Methanobacteriota</taxon>
        <taxon>Stenosarchaea group</taxon>
        <taxon>Methanomicrobia</taxon>
        <taxon>Methanomicrobiales</taxon>
        <taxon>Methanomicrobiaceae</taxon>
        <taxon>Methanoculleus</taxon>
    </lineage>
</organism>
<dbReference type="Gene3D" id="1.10.10.10">
    <property type="entry name" value="Winged helix-like DNA-binding domain superfamily/Winged helix DNA-binding domain"/>
    <property type="match status" value="2"/>
</dbReference>
<dbReference type="SUPFAM" id="SSF46785">
    <property type="entry name" value="Winged helix' DNA-binding domain"/>
    <property type="match status" value="2"/>
</dbReference>
<dbReference type="OrthoDB" id="28610at2157"/>
<reference evidence="3 4" key="1">
    <citation type="submission" date="2016-08" db="EMBL/GenBank/DDBJ databases">
        <authorList>
            <person name="Seilhamer J.J."/>
        </authorList>
    </citation>
    <scope>NUCLEOTIDE SEQUENCE [LARGE SCALE GENOMIC DNA]</scope>
    <source>
        <strain evidence="3">L21-II-0</strain>
    </source>
</reference>
<evidence type="ECO:0000313" key="4">
    <source>
        <dbReference type="Proteomes" id="UP000184671"/>
    </source>
</evidence>
<dbReference type="AlphaFoldDB" id="A0A1M4MI36"/>
<feature type="domain" description="HTH arsR-type" evidence="2">
    <location>
        <begin position="168"/>
        <end position="238"/>
    </location>
</feature>
<gene>
    <name evidence="3" type="ORF">L21_0416</name>
</gene>
<name>A0A1M4MI36_9EURY</name>
<dbReference type="PANTHER" id="PTHR36216:SF1">
    <property type="entry name" value="HTH ARSR-TYPE DOMAIN-CONTAINING PROTEIN"/>
    <property type="match status" value="1"/>
</dbReference>
<feature type="domain" description="HTH arsR-type" evidence="2">
    <location>
        <begin position="91"/>
        <end position="166"/>
    </location>
</feature>
<keyword evidence="1" id="KW-0812">Transmembrane</keyword>
<dbReference type="InterPro" id="IPR001845">
    <property type="entry name" value="HTH_ArsR_DNA-bd_dom"/>
</dbReference>
<dbReference type="GO" id="GO:0003700">
    <property type="term" value="F:DNA-binding transcription factor activity"/>
    <property type="evidence" value="ECO:0007669"/>
    <property type="project" value="InterPro"/>
</dbReference>
<accession>A0A1M4MI36</accession>
<sequence>MRVELYGKVPLFFLTLLFFLWNPAGAVIIVEPGPAELPTDVTYIDDEFFMPLWSYPPMELLTILLLLHCPLLAMPFELVYSAGAMAYLGYRTSRCPLDNKKRSRIYACIRDRPGIAPAEIARVTGINRGTTRYHLSRLREAGLVSALYRDDRVGYFRNGDYDTAEKVVCLHLQNGTRRQIFALLLEKPGIMQSELAEIVGISRSTVAWHMRQLTADGLVEANRDGRAVCYTLTGEALAPSGVPDGAADITVSFLPWNGTVAESRADSPLR</sequence>
<dbReference type="InterPro" id="IPR011991">
    <property type="entry name" value="ArsR-like_HTH"/>
</dbReference>
<dbReference type="RefSeq" id="WP_074368843.1">
    <property type="nucleotide sequence ID" value="NZ_FMID01000010.1"/>
</dbReference>
<feature type="transmembrane region" description="Helical" evidence="1">
    <location>
        <begin position="60"/>
        <end position="90"/>
    </location>
</feature>
<dbReference type="STRING" id="118126.L21_0416"/>
<dbReference type="InterPro" id="IPR036388">
    <property type="entry name" value="WH-like_DNA-bd_sf"/>
</dbReference>
<keyword evidence="1" id="KW-0472">Membrane</keyword>
<dbReference type="Pfam" id="PF13412">
    <property type="entry name" value="HTH_24"/>
    <property type="match status" value="2"/>
</dbReference>
<evidence type="ECO:0000256" key="1">
    <source>
        <dbReference type="SAM" id="Phobius"/>
    </source>
</evidence>
<keyword evidence="1" id="KW-1133">Transmembrane helix</keyword>
<dbReference type="InterPro" id="IPR036390">
    <property type="entry name" value="WH_DNA-bd_sf"/>
</dbReference>
<proteinExistence type="predicted"/>
<evidence type="ECO:0000313" key="3">
    <source>
        <dbReference type="EMBL" id="SCL74537.1"/>
    </source>
</evidence>
<dbReference type="PANTHER" id="PTHR36216">
    <property type="entry name" value="TRANSCRIPTIONAL REGULATOR, TRMB"/>
    <property type="match status" value="1"/>
</dbReference>